<feature type="transmembrane region" description="Helical" evidence="7">
    <location>
        <begin position="352"/>
        <end position="370"/>
    </location>
</feature>
<name>A0AAD5S652_9FUNG</name>
<feature type="transmembrane region" description="Helical" evidence="7">
    <location>
        <begin position="123"/>
        <end position="146"/>
    </location>
</feature>
<proteinExistence type="predicted"/>
<feature type="compositionally biased region" description="Basic and acidic residues" evidence="6">
    <location>
        <begin position="34"/>
        <end position="52"/>
    </location>
</feature>
<comment type="caution">
    <text evidence="8">The sequence shown here is derived from an EMBL/GenBank/DDBJ whole genome shotgun (WGS) entry which is preliminary data.</text>
</comment>
<evidence type="ECO:0000256" key="3">
    <source>
        <dbReference type="ARBA" id="ARBA00022692"/>
    </source>
</evidence>
<feature type="transmembrane region" description="Helical" evidence="7">
    <location>
        <begin position="376"/>
        <end position="398"/>
    </location>
</feature>
<evidence type="ECO:0000256" key="1">
    <source>
        <dbReference type="ARBA" id="ARBA00004141"/>
    </source>
</evidence>
<keyword evidence="9" id="KW-1185">Reference proteome</keyword>
<dbReference type="Gene3D" id="1.20.1250.20">
    <property type="entry name" value="MFS general substrate transporter like domains"/>
    <property type="match status" value="1"/>
</dbReference>
<keyword evidence="4 7" id="KW-1133">Transmembrane helix</keyword>
<feature type="transmembrane region" description="Helical" evidence="7">
    <location>
        <begin position="83"/>
        <end position="102"/>
    </location>
</feature>
<evidence type="ECO:0000313" key="8">
    <source>
        <dbReference type="EMBL" id="KAJ3047385.1"/>
    </source>
</evidence>
<evidence type="ECO:0000256" key="6">
    <source>
        <dbReference type="SAM" id="MobiDB-lite"/>
    </source>
</evidence>
<dbReference type="EMBL" id="JADGJD010000972">
    <property type="protein sequence ID" value="KAJ3047385.1"/>
    <property type="molecule type" value="Genomic_DNA"/>
</dbReference>
<gene>
    <name evidence="8" type="ORF">HK097_011582</name>
</gene>
<comment type="subcellular location">
    <subcellularLocation>
        <location evidence="1">Membrane</location>
        <topology evidence="1">Multi-pass membrane protein</topology>
    </subcellularLocation>
</comment>
<feature type="transmembrane region" description="Helical" evidence="7">
    <location>
        <begin position="302"/>
        <end position="324"/>
    </location>
</feature>
<evidence type="ECO:0000256" key="5">
    <source>
        <dbReference type="ARBA" id="ARBA00023136"/>
    </source>
</evidence>
<dbReference type="PANTHER" id="PTHR19432:SF35">
    <property type="entry name" value="SOLUTE CARRIER FAMILY 45 MEMBER 3 ISOFORM X1"/>
    <property type="match status" value="1"/>
</dbReference>
<evidence type="ECO:0000256" key="2">
    <source>
        <dbReference type="ARBA" id="ARBA00022448"/>
    </source>
</evidence>
<evidence type="ECO:0000256" key="7">
    <source>
        <dbReference type="SAM" id="Phobius"/>
    </source>
</evidence>
<reference evidence="8" key="1">
    <citation type="submission" date="2020-05" db="EMBL/GenBank/DDBJ databases">
        <title>Phylogenomic resolution of chytrid fungi.</title>
        <authorList>
            <person name="Stajich J.E."/>
            <person name="Amses K."/>
            <person name="Simmons R."/>
            <person name="Seto K."/>
            <person name="Myers J."/>
            <person name="Bonds A."/>
            <person name="Quandt C.A."/>
            <person name="Barry K."/>
            <person name="Liu P."/>
            <person name="Grigoriev I."/>
            <person name="Longcore J.E."/>
            <person name="James T.Y."/>
        </authorList>
    </citation>
    <scope>NUCLEOTIDE SEQUENCE</scope>
    <source>
        <strain evidence="8">JEL0318</strain>
    </source>
</reference>
<sequence length="474" mass="51409">MPPRVPRGGVIPSREADSAETSVAITAEDDLDNLIDRNSSDTENGVSKDDSLGKDRRPEFGLVRMILLTVCLLGLQFTSGGILVISSILLIAYCASLSTLLLGTPTTGNEDEINKHKRLTIGIAVLAFYFLDFSINAVQASCRSLIVDSVPLHQQESANAWGGRMIGVGSVVGYLTGGLHLTGIFPWLGDTQFKILCGLAIIWFTVCVGATCVSVREVPFVEEDHKDERRGGGEGRKWYMPLVDIWTALRSLPVELQSVCNVQFWSWLGWFPFLFYTTTWVAERSTGGLIPNDDKDSDGTRAGSLALLYNAIVGVTTGFILPLITIRGGESEDEDDGSVKGKLRKWLGLPRVWALSIWLFAGLMLATGFVDGQVGATIVVALAGISWGTTQWVPFVLIGEYLSSIPSSSSEEEEDPHTPTHPSGYFQVDEDEDESYHPPNLNRSTTATSSSNLLPAAHKAPTTNQKSPKLNAGM</sequence>
<organism evidence="8 9">
    <name type="scientific">Rhizophlyctis rosea</name>
    <dbReference type="NCBI Taxonomy" id="64517"/>
    <lineage>
        <taxon>Eukaryota</taxon>
        <taxon>Fungi</taxon>
        <taxon>Fungi incertae sedis</taxon>
        <taxon>Chytridiomycota</taxon>
        <taxon>Chytridiomycota incertae sedis</taxon>
        <taxon>Chytridiomycetes</taxon>
        <taxon>Rhizophlyctidales</taxon>
        <taxon>Rhizophlyctidaceae</taxon>
        <taxon>Rhizophlyctis</taxon>
    </lineage>
</organism>
<evidence type="ECO:0000256" key="4">
    <source>
        <dbReference type="ARBA" id="ARBA00022989"/>
    </source>
</evidence>
<dbReference type="PANTHER" id="PTHR19432">
    <property type="entry name" value="SUGAR TRANSPORTER"/>
    <property type="match status" value="1"/>
</dbReference>
<dbReference type="SUPFAM" id="SSF103473">
    <property type="entry name" value="MFS general substrate transporter"/>
    <property type="match status" value="1"/>
</dbReference>
<accession>A0AAD5S652</accession>
<feature type="region of interest" description="Disordered" evidence="6">
    <location>
        <begin position="407"/>
        <end position="474"/>
    </location>
</feature>
<dbReference type="Proteomes" id="UP001212841">
    <property type="component" value="Unassembled WGS sequence"/>
</dbReference>
<evidence type="ECO:0008006" key="10">
    <source>
        <dbReference type="Google" id="ProtNLM"/>
    </source>
</evidence>
<evidence type="ECO:0000313" key="9">
    <source>
        <dbReference type="Proteomes" id="UP001212841"/>
    </source>
</evidence>
<feature type="transmembrane region" description="Helical" evidence="7">
    <location>
        <begin position="61"/>
        <end position="77"/>
    </location>
</feature>
<dbReference type="GO" id="GO:0005886">
    <property type="term" value="C:plasma membrane"/>
    <property type="evidence" value="ECO:0007669"/>
    <property type="project" value="TreeGrafter"/>
</dbReference>
<keyword evidence="3 7" id="KW-0812">Transmembrane</keyword>
<feature type="region of interest" description="Disordered" evidence="6">
    <location>
        <begin position="1"/>
        <end position="52"/>
    </location>
</feature>
<feature type="non-terminal residue" evidence="8">
    <location>
        <position position="474"/>
    </location>
</feature>
<dbReference type="GO" id="GO:0008506">
    <property type="term" value="F:sucrose:proton symporter activity"/>
    <property type="evidence" value="ECO:0007669"/>
    <property type="project" value="TreeGrafter"/>
</dbReference>
<keyword evidence="5 7" id="KW-0472">Membrane</keyword>
<feature type="transmembrane region" description="Helical" evidence="7">
    <location>
        <begin position="166"/>
        <end position="188"/>
    </location>
</feature>
<feature type="compositionally biased region" description="Polar residues" evidence="6">
    <location>
        <begin position="441"/>
        <end position="453"/>
    </location>
</feature>
<protein>
    <recommendedName>
        <fullName evidence="10">MFS general substrate transporter</fullName>
    </recommendedName>
</protein>
<dbReference type="InterPro" id="IPR036259">
    <property type="entry name" value="MFS_trans_sf"/>
</dbReference>
<keyword evidence="2" id="KW-0813">Transport</keyword>
<feature type="transmembrane region" description="Helical" evidence="7">
    <location>
        <begin position="195"/>
        <end position="216"/>
    </location>
</feature>
<dbReference type="AlphaFoldDB" id="A0AAD5S652"/>